<comment type="similarity">
    <text evidence="1">Belongs to the sigma-70 factor family. ECF subfamily.</text>
</comment>
<evidence type="ECO:0000313" key="6">
    <source>
        <dbReference type="EMBL" id="HIW71096.1"/>
    </source>
</evidence>
<sequence length="187" mass="21756">MVKISDAQLIQQAQESPDSPALEMLFERYRPVVYRLQRHYYLPGHDADDWDQEGRLVLHTVVQQFQQSRSRNFGAFYRLNLTHRIIDLIRHSQAQKRCAATISLEAHGPYFAETLVDRQARLDDRLAARECLTRVLPGLSVTERLVLRGLLRGWTPETISTQHRLPLTRVNAAIHRGRRKLQRVLAE</sequence>
<dbReference type="GO" id="GO:0006352">
    <property type="term" value="P:DNA-templated transcription initiation"/>
    <property type="evidence" value="ECO:0007669"/>
    <property type="project" value="InterPro"/>
</dbReference>
<dbReference type="PANTHER" id="PTHR43133">
    <property type="entry name" value="RNA POLYMERASE ECF-TYPE SIGMA FACTO"/>
    <property type="match status" value="1"/>
</dbReference>
<keyword evidence="4" id="KW-0804">Transcription</keyword>
<reference evidence="6" key="1">
    <citation type="journal article" date="2021" name="PeerJ">
        <title>Extensive microbial diversity within the chicken gut microbiome revealed by metagenomics and culture.</title>
        <authorList>
            <person name="Gilroy R."/>
            <person name="Ravi A."/>
            <person name="Getino M."/>
            <person name="Pursley I."/>
            <person name="Horton D.L."/>
            <person name="Alikhan N.F."/>
            <person name="Baker D."/>
            <person name="Gharbi K."/>
            <person name="Hall N."/>
            <person name="Watson M."/>
            <person name="Adriaenssens E.M."/>
            <person name="Foster-Nyarko E."/>
            <person name="Jarju S."/>
            <person name="Secka A."/>
            <person name="Antonio M."/>
            <person name="Oren A."/>
            <person name="Chaudhuri R.R."/>
            <person name="La Ragione R."/>
            <person name="Hildebrand F."/>
            <person name="Pallen M.J."/>
        </authorList>
    </citation>
    <scope>NUCLEOTIDE SEQUENCE</scope>
    <source>
        <strain evidence="6">CHK173-259</strain>
    </source>
</reference>
<dbReference type="SUPFAM" id="SSF88659">
    <property type="entry name" value="Sigma3 and sigma4 domains of RNA polymerase sigma factors"/>
    <property type="match status" value="1"/>
</dbReference>
<accession>A0A9D1U3Y2</accession>
<dbReference type="AlphaFoldDB" id="A0A9D1U3Y2"/>
<dbReference type="InterPro" id="IPR014284">
    <property type="entry name" value="RNA_pol_sigma-70_dom"/>
</dbReference>
<reference evidence="6" key="2">
    <citation type="submission" date="2021-04" db="EMBL/GenBank/DDBJ databases">
        <authorList>
            <person name="Gilroy R."/>
        </authorList>
    </citation>
    <scope>NUCLEOTIDE SEQUENCE</scope>
    <source>
        <strain evidence="6">CHK173-259</strain>
    </source>
</reference>
<evidence type="ECO:0000256" key="4">
    <source>
        <dbReference type="ARBA" id="ARBA00023163"/>
    </source>
</evidence>
<dbReference type="PANTHER" id="PTHR43133:SF51">
    <property type="entry name" value="RNA POLYMERASE SIGMA FACTOR"/>
    <property type="match status" value="1"/>
</dbReference>
<evidence type="ECO:0000256" key="2">
    <source>
        <dbReference type="ARBA" id="ARBA00023015"/>
    </source>
</evidence>
<dbReference type="Pfam" id="PF04542">
    <property type="entry name" value="Sigma70_r2"/>
    <property type="match status" value="1"/>
</dbReference>
<evidence type="ECO:0000256" key="3">
    <source>
        <dbReference type="ARBA" id="ARBA00023082"/>
    </source>
</evidence>
<dbReference type="Proteomes" id="UP000886822">
    <property type="component" value="Unassembled WGS sequence"/>
</dbReference>
<dbReference type="NCBIfam" id="TIGR02937">
    <property type="entry name" value="sigma70-ECF"/>
    <property type="match status" value="1"/>
</dbReference>
<keyword evidence="2" id="KW-0805">Transcription regulation</keyword>
<comment type="caution">
    <text evidence="6">The sequence shown here is derived from an EMBL/GenBank/DDBJ whole genome shotgun (WGS) entry which is preliminary data.</text>
</comment>
<evidence type="ECO:0000259" key="5">
    <source>
        <dbReference type="Pfam" id="PF04542"/>
    </source>
</evidence>
<dbReference type="Gene3D" id="1.10.1740.10">
    <property type="match status" value="1"/>
</dbReference>
<evidence type="ECO:0000313" key="7">
    <source>
        <dbReference type="Proteomes" id="UP000886822"/>
    </source>
</evidence>
<gene>
    <name evidence="6" type="ORF">H9875_00570</name>
</gene>
<name>A0A9D1U3Y2_9LACO</name>
<keyword evidence="3" id="KW-0731">Sigma factor</keyword>
<dbReference type="EMBL" id="DXGJ01000004">
    <property type="protein sequence ID" value="HIW71096.1"/>
    <property type="molecule type" value="Genomic_DNA"/>
</dbReference>
<dbReference type="InterPro" id="IPR007627">
    <property type="entry name" value="RNA_pol_sigma70_r2"/>
</dbReference>
<dbReference type="InterPro" id="IPR013325">
    <property type="entry name" value="RNA_pol_sigma_r2"/>
</dbReference>
<dbReference type="SUPFAM" id="SSF88946">
    <property type="entry name" value="Sigma2 domain of RNA polymerase sigma factors"/>
    <property type="match status" value="1"/>
</dbReference>
<protein>
    <submittedName>
        <fullName evidence="6">Sigma-70 family RNA polymerase sigma factor</fullName>
    </submittedName>
</protein>
<dbReference type="InterPro" id="IPR039425">
    <property type="entry name" value="RNA_pol_sigma-70-like"/>
</dbReference>
<dbReference type="InterPro" id="IPR013324">
    <property type="entry name" value="RNA_pol_sigma_r3/r4-like"/>
</dbReference>
<proteinExistence type="inferred from homology"/>
<dbReference type="GO" id="GO:0016987">
    <property type="term" value="F:sigma factor activity"/>
    <property type="evidence" value="ECO:0007669"/>
    <property type="project" value="UniProtKB-KW"/>
</dbReference>
<feature type="domain" description="RNA polymerase sigma-70 region 2" evidence="5">
    <location>
        <begin position="25"/>
        <end position="93"/>
    </location>
</feature>
<organism evidence="6 7">
    <name type="scientific">Candidatus Levilactobacillus faecigallinarum</name>
    <dbReference type="NCBI Taxonomy" id="2838638"/>
    <lineage>
        <taxon>Bacteria</taxon>
        <taxon>Bacillati</taxon>
        <taxon>Bacillota</taxon>
        <taxon>Bacilli</taxon>
        <taxon>Lactobacillales</taxon>
        <taxon>Lactobacillaceae</taxon>
        <taxon>Levilactobacillus</taxon>
    </lineage>
</organism>
<evidence type="ECO:0000256" key="1">
    <source>
        <dbReference type="ARBA" id="ARBA00010641"/>
    </source>
</evidence>